<keyword evidence="1" id="KW-1133">Transmembrane helix</keyword>
<dbReference type="RefSeq" id="WP_117859764.1">
    <property type="nucleotide sequence ID" value="NZ_QSCQ01000024.1"/>
</dbReference>
<dbReference type="AlphaFoldDB" id="A0A413IZ25"/>
<organism evidence="2 3">
    <name type="scientific">Bacteroides caccae</name>
    <dbReference type="NCBI Taxonomy" id="47678"/>
    <lineage>
        <taxon>Bacteria</taxon>
        <taxon>Pseudomonadati</taxon>
        <taxon>Bacteroidota</taxon>
        <taxon>Bacteroidia</taxon>
        <taxon>Bacteroidales</taxon>
        <taxon>Bacteroidaceae</taxon>
        <taxon>Bacteroides</taxon>
    </lineage>
</organism>
<evidence type="ECO:0000313" key="2">
    <source>
        <dbReference type="EMBL" id="RGY24061.1"/>
    </source>
</evidence>
<name>A0A413IZ25_9BACE</name>
<evidence type="ECO:0000256" key="1">
    <source>
        <dbReference type="SAM" id="Phobius"/>
    </source>
</evidence>
<proteinExistence type="predicted"/>
<evidence type="ECO:0008006" key="4">
    <source>
        <dbReference type="Google" id="ProtNLM"/>
    </source>
</evidence>
<protein>
    <recommendedName>
        <fullName evidence="4">DUF3592 domain-containing protein</fullName>
    </recommendedName>
</protein>
<gene>
    <name evidence="2" type="ORF">DXA49_14620</name>
</gene>
<feature type="transmembrane region" description="Helical" evidence="1">
    <location>
        <begin position="21"/>
        <end position="40"/>
    </location>
</feature>
<accession>A0A413IZ25</accession>
<dbReference type="EMBL" id="QSCS01000024">
    <property type="protein sequence ID" value="RGY24061.1"/>
    <property type="molecule type" value="Genomic_DNA"/>
</dbReference>
<keyword evidence="1" id="KW-0812">Transmembrane</keyword>
<sequence length="118" mass="14101">MEKKIQVKKQKKSRETFWNKFRRNPLFYLFLLFFLIKGGYETYNNYRLGRDGICTTAVIYKNGKRCYMHYKFQVDGVAYYGKEWTSKTIGDTVSIVYLPSNPKINRSNKIIKKNCNKL</sequence>
<evidence type="ECO:0000313" key="3">
    <source>
        <dbReference type="Proteomes" id="UP000284431"/>
    </source>
</evidence>
<dbReference type="Proteomes" id="UP000284431">
    <property type="component" value="Unassembled WGS sequence"/>
</dbReference>
<reference evidence="2 3" key="1">
    <citation type="submission" date="2018-08" db="EMBL/GenBank/DDBJ databases">
        <title>A genome reference for cultivated species of the human gut microbiota.</title>
        <authorList>
            <person name="Zou Y."/>
            <person name="Xue W."/>
            <person name="Luo G."/>
        </authorList>
    </citation>
    <scope>NUCLEOTIDE SEQUENCE [LARGE SCALE GENOMIC DNA]</scope>
    <source>
        <strain evidence="2 3">OF02-6LB</strain>
    </source>
</reference>
<comment type="caution">
    <text evidence="2">The sequence shown here is derived from an EMBL/GenBank/DDBJ whole genome shotgun (WGS) entry which is preliminary data.</text>
</comment>
<keyword evidence="1" id="KW-0472">Membrane</keyword>